<evidence type="ECO:0000313" key="3">
    <source>
        <dbReference type="Proteomes" id="UP000295181"/>
    </source>
</evidence>
<proteinExistence type="predicted"/>
<dbReference type="AlphaFoldDB" id="A0A4R5NSA6"/>
<dbReference type="PROSITE" id="PS51482">
    <property type="entry name" value="DEGV"/>
    <property type="match status" value="1"/>
</dbReference>
<dbReference type="InterPro" id="IPR003797">
    <property type="entry name" value="DegV"/>
</dbReference>
<dbReference type="SUPFAM" id="SSF82549">
    <property type="entry name" value="DAK1/DegV-like"/>
    <property type="match status" value="1"/>
</dbReference>
<dbReference type="NCBIfam" id="TIGR00762">
    <property type="entry name" value="DegV"/>
    <property type="match status" value="1"/>
</dbReference>
<accession>A0A4R5NSA6</accession>
<dbReference type="Gene3D" id="3.40.50.10170">
    <property type="match status" value="1"/>
</dbReference>
<gene>
    <name evidence="2" type="ORF">C5L32_000913</name>
</gene>
<reference evidence="2 3" key="1">
    <citation type="journal article" date="2019" name="Appl. Microbiol. Biotechnol.">
        <title>Uncovering carbohydrate metabolism through a genotype-phenotype association study of 56 lactic acid bacteria genomes.</title>
        <authorList>
            <person name="Buron-Moles G."/>
            <person name="Chailyan A."/>
            <person name="Dolejs I."/>
            <person name="Forster J."/>
            <person name="Miks M.H."/>
        </authorList>
    </citation>
    <scope>NUCLEOTIDE SEQUENCE [LARGE SCALE GENOMIC DNA]</scope>
    <source>
        <strain evidence="2 3">ATCC 4005</strain>
    </source>
</reference>
<evidence type="ECO:0000313" key="2">
    <source>
        <dbReference type="EMBL" id="TDG79507.1"/>
    </source>
</evidence>
<dbReference type="Proteomes" id="UP000295181">
    <property type="component" value="Unassembled WGS sequence"/>
</dbReference>
<dbReference type="GO" id="GO:0008289">
    <property type="term" value="F:lipid binding"/>
    <property type="evidence" value="ECO:0007669"/>
    <property type="project" value="UniProtKB-KW"/>
</dbReference>
<comment type="caution">
    <text evidence="2">The sequence shown here is derived from an EMBL/GenBank/DDBJ whole genome shotgun (WGS) entry which is preliminary data.</text>
</comment>
<dbReference type="EMBL" id="PUFP01000026">
    <property type="protein sequence ID" value="TDG79507.1"/>
    <property type="molecule type" value="Genomic_DNA"/>
</dbReference>
<dbReference type="InterPro" id="IPR043168">
    <property type="entry name" value="DegV_C"/>
</dbReference>
<dbReference type="Pfam" id="PF02645">
    <property type="entry name" value="DegV"/>
    <property type="match status" value="1"/>
</dbReference>
<dbReference type="PANTHER" id="PTHR33434">
    <property type="entry name" value="DEGV DOMAIN-CONTAINING PROTEIN DR_1986-RELATED"/>
    <property type="match status" value="1"/>
</dbReference>
<dbReference type="Gene3D" id="3.30.1180.10">
    <property type="match status" value="1"/>
</dbReference>
<protein>
    <recommendedName>
        <fullName evidence="4">DegV family protein</fullName>
    </recommendedName>
</protein>
<keyword evidence="1" id="KW-0446">Lipid-binding</keyword>
<evidence type="ECO:0000256" key="1">
    <source>
        <dbReference type="ARBA" id="ARBA00023121"/>
    </source>
</evidence>
<evidence type="ECO:0008006" key="4">
    <source>
        <dbReference type="Google" id="ProtNLM"/>
    </source>
</evidence>
<name>A0A4R5NSA6_LENBU</name>
<dbReference type="InterPro" id="IPR050270">
    <property type="entry name" value="DegV_domain_contain"/>
</dbReference>
<dbReference type="PANTHER" id="PTHR33434:SF8">
    <property type="entry name" value="DEGV DOMAIN-CONTAINING PROTEIN SPR1019"/>
    <property type="match status" value="1"/>
</dbReference>
<organism evidence="2 3">
    <name type="scientific">Lentilactobacillus buchneri DSM 20057</name>
    <dbReference type="NCBI Taxonomy" id="1423728"/>
    <lineage>
        <taxon>Bacteria</taxon>
        <taxon>Bacillati</taxon>
        <taxon>Bacillota</taxon>
        <taxon>Bacilli</taxon>
        <taxon>Lactobacillales</taxon>
        <taxon>Lactobacillaceae</taxon>
        <taxon>Lentilactobacillus</taxon>
    </lineage>
</organism>
<sequence>MMNQIKLVTDSAAHLSKIDLQAYGISVLNPPIIMDGKLLGYVNKISSEKFLQLFDQCSNKPIIGDVSVGEITRLYNELGADGSQILSIHLSDKLSNTYANAKTAASKSTSQVTVVNSQVTAAGLSYQVLEAAKLIAAGKSIPDILPQLTKIRNRTRIFFSVRNNQQIVNNRIIGKLRGFLGKHANTAYMIKFGDNDFDLVAHGSKDESLNEFWQTQMQAMHDECIVKLTILHSGTNARAQFLREMLNDEFPFVPISIVPTNPEMTTFIGRESTGVTYLLG</sequence>